<feature type="signal peptide" evidence="7">
    <location>
        <begin position="1"/>
        <end position="20"/>
    </location>
</feature>
<evidence type="ECO:0000313" key="10">
    <source>
        <dbReference type="Proteomes" id="UP000203589"/>
    </source>
</evidence>
<keyword evidence="10" id="KW-1185">Reference proteome</keyword>
<reference evidence="9 10" key="1">
    <citation type="submission" date="2017-07" db="EMBL/GenBank/DDBJ databases">
        <title>Genome Sequence of Antarctobacter heliothermus Strain SMS3 Isolated from a culture of the Diatom Skeletonema marinoi.</title>
        <authorList>
            <person name="Topel M."/>
            <person name="Pinder M.I.M."/>
            <person name="Johansson O.N."/>
            <person name="Kourtchenko O."/>
            <person name="Godhe A."/>
            <person name="Clarke A.K."/>
        </authorList>
    </citation>
    <scope>NUCLEOTIDE SEQUENCE [LARGE SCALE GENOMIC DNA]</scope>
    <source>
        <strain evidence="9 10">SMS3</strain>
    </source>
</reference>
<evidence type="ECO:0000256" key="5">
    <source>
        <dbReference type="ARBA" id="ARBA00023049"/>
    </source>
</evidence>
<evidence type="ECO:0000256" key="7">
    <source>
        <dbReference type="SAM" id="SignalP"/>
    </source>
</evidence>
<proteinExistence type="inferred from homology"/>
<dbReference type="KEGG" id="aht:ANTHELSMS3_00020"/>
<dbReference type="EMBL" id="CP022540">
    <property type="protein sequence ID" value="ASP18746.1"/>
    <property type="molecule type" value="Genomic_DNA"/>
</dbReference>
<feature type="domain" description="Peptidase M48" evidence="8">
    <location>
        <begin position="133"/>
        <end position="182"/>
    </location>
</feature>
<dbReference type="Pfam" id="PF01435">
    <property type="entry name" value="Peptidase_M48"/>
    <property type="match status" value="1"/>
</dbReference>
<keyword evidence="2" id="KW-0479">Metal-binding</keyword>
<evidence type="ECO:0000313" key="9">
    <source>
        <dbReference type="EMBL" id="ASP18746.1"/>
    </source>
</evidence>
<sequence length="201" mass="22101">MKFLSLVLLGTFFSIHAAHAADGPVIDMSDETRTLHPQPMVGEIPIEPAFEDYMFMLFDTCEAAGIKCSIYPMMGAIYNAAAFQDAAGNRIVVFDRELSPRLGYVGASAAIAHEIGHHYCLHLSDRRSIGKWQREAEADAFMAYAMKRQQVSISALVEMFEELGFDEASETHPSLSARVVQIAHGFEANSLSDICPGKDPN</sequence>
<dbReference type="GO" id="GO:0004222">
    <property type="term" value="F:metalloendopeptidase activity"/>
    <property type="evidence" value="ECO:0007669"/>
    <property type="project" value="InterPro"/>
</dbReference>
<comment type="cofactor">
    <cofactor evidence="6">
        <name>Zn(2+)</name>
        <dbReference type="ChEBI" id="CHEBI:29105"/>
    </cofactor>
    <text evidence="6">Binds 1 zinc ion per subunit.</text>
</comment>
<keyword evidence="4 6" id="KW-0862">Zinc</keyword>
<keyword evidence="5 6" id="KW-0482">Metalloprotease</keyword>
<gene>
    <name evidence="9" type="ORF">ANTHELSMS3_00020</name>
</gene>
<organism evidence="9 10">
    <name type="scientific">Antarctobacter heliothermus</name>
    <dbReference type="NCBI Taxonomy" id="74033"/>
    <lineage>
        <taxon>Bacteria</taxon>
        <taxon>Pseudomonadati</taxon>
        <taxon>Pseudomonadota</taxon>
        <taxon>Alphaproteobacteria</taxon>
        <taxon>Rhodobacterales</taxon>
        <taxon>Roseobacteraceae</taxon>
        <taxon>Antarctobacter</taxon>
    </lineage>
</organism>
<dbReference type="RefSeq" id="WP_094033092.1">
    <property type="nucleotide sequence ID" value="NZ_CP022540.1"/>
</dbReference>
<evidence type="ECO:0000256" key="1">
    <source>
        <dbReference type="ARBA" id="ARBA00022670"/>
    </source>
</evidence>
<dbReference type="InterPro" id="IPR001915">
    <property type="entry name" value="Peptidase_M48"/>
</dbReference>
<dbReference type="GO" id="GO:0006508">
    <property type="term" value="P:proteolysis"/>
    <property type="evidence" value="ECO:0007669"/>
    <property type="project" value="UniProtKB-KW"/>
</dbReference>
<protein>
    <recommendedName>
        <fullName evidence="8">Peptidase M48 domain-containing protein</fullName>
    </recommendedName>
</protein>
<comment type="similarity">
    <text evidence="6">Belongs to the peptidase M48 family.</text>
</comment>
<keyword evidence="1 6" id="KW-0645">Protease</keyword>
<name>A0A222DXV2_9RHOB</name>
<feature type="chain" id="PRO_5013143900" description="Peptidase M48 domain-containing protein" evidence="7">
    <location>
        <begin position="21"/>
        <end position="201"/>
    </location>
</feature>
<evidence type="ECO:0000259" key="8">
    <source>
        <dbReference type="Pfam" id="PF01435"/>
    </source>
</evidence>
<evidence type="ECO:0000256" key="2">
    <source>
        <dbReference type="ARBA" id="ARBA00022723"/>
    </source>
</evidence>
<evidence type="ECO:0000256" key="3">
    <source>
        <dbReference type="ARBA" id="ARBA00022801"/>
    </source>
</evidence>
<accession>A0A222DXV2</accession>
<keyword evidence="3 6" id="KW-0378">Hydrolase</keyword>
<dbReference type="GO" id="GO:0046872">
    <property type="term" value="F:metal ion binding"/>
    <property type="evidence" value="ECO:0007669"/>
    <property type="project" value="UniProtKB-KW"/>
</dbReference>
<keyword evidence="7" id="KW-0732">Signal</keyword>
<evidence type="ECO:0000256" key="4">
    <source>
        <dbReference type="ARBA" id="ARBA00022833"/>
    </source>
</evidence>
<dbReference type="AlphaFoldDB" id="A0A222DXV2"/>
<dbReference type="Proteomes" id="UP000203589">
    <property type="component" value="Chromosome"/>
</dbReference>
<evidence type="ECO:0000256" key="6">
    <source>
        <dbReference type="RuleBase" id="RU003983"/>
    </source>
</evidence>
<dbReference type="OrthoDB" id="321999at2"/>